<keyword evidence="12" id="KW-1185">Reference proteome</keyword>
<reference evidence="11" key="1">
    <citation type="submission" date="2020-06" db="EMBL/GenBank/DDBJ databases">
        <authorList>
            <consortium name="Wellcome Sanger Institute Data Sharing"/>
        </authorList>
    </citation>
    <scope>NUCLEOTIDE SEQUENCE [LARGE SCALE GENOMIC DNA]</scope>
</reference>
<dbReference type="GO" id="GO:0004674">
    <property type="term" value="F:protein serine/threonine kinase activity"/>
    <property type="evidence" value="ECO:0007669"/>
    <property type="project" value="UniProtKB-KW"/>
</dbReference>
<dbReference type="SMART" id="SM00220">
    <property type="entry name" value="S_TKc"/>
    <property type="match status" value="1"/>
</dbReference>
<keyword evidence="3" id="KW-0723">Serine/threonine-protein kinase</keyword>
<evidence type="ECO:0000256" key="1">
    <source>
        <dbReference type="ARBA" id="ARBA00005505"/>
    </source>
</evidence>
<evidence type="ECO:0000256" key="6">
    <source>
        <dbReference type="ARBA" id="ARBA00022777"/>
    </source>
</evidence>
<dbReference type="Proteomes" id="UP000694680">
    <property type="component" value="Chromosome 14"/>
</dbReference>
<dbReference type="PANTHER" id="PTHR22984">
    <property type="entry name" value="SERINE/THREONINE-PROTEIN KINASE PIM"/>
    <property type="match status" value="1"/>
</dbReference>
<comment type="catalytic activity">
    <reaction evidence="9">
        <text>L-seryl-[protein] + ATP = O-phospho-L-seryl-[protein] + ADP + H(+)</text>
        <dbReference type="Rhea" id="RHEA:17989"/>
        <dbReference type="Rhea" id="RHEA-COMP:9863"/>
        <dbReference type="Rhea" id="RHEA-COMP:11604"/>
        <dbReference type="ChEBI" id="CHEBI:15378"/>
        <dbReference type="ChEBI" id="CHEBI:29999"/>
        <dbReference type="ChEBI" id="CHEBI:30616"/>
        <dbReference type="ChEBI" id="CHEBI:83421"/>
        <dbReference type="ChEBI" id="CHEBI:456216"/>
        <dbReference type="EC" id="2.7.11.1"/>
    </reaction>
</comment>
<reference evidence="11" key="2">
    <citation type="submission" date="2025-08" db="UniProtKB">
        <authorList>
            <consortium name="Ensembl"/>
        </authorList>
    </citation>
    <scope>IDENTIFICATION</scope>
</reference>
<dbReference type="PANTHER" id="PTHR22984:SF11">
    <property type="entry name" value="AURORA KINASE-RELATED"/>
    <property type="match status" value="1"/>
</dbReference>
<evidence type="ECO:0000256" key="5">
    <source>
        <dbReference type="ARBA" id="ARBA00022741"/>
    </source>
</evidence>
<dbReference type="Ensembl" id="ENSGWIT00000019860.1">
    <property type="protein sequence ID" value="ENSGWIP00000017995.1"/>
    <property type="gene ID" value="ENSGWIG00000009996.1"/>
</dbReference>
<name>A0A8C5E8A0_GOUWI</name>
<dbReference type="AlphaFoldDB" id="A0A8C5E8A0"/>
<dbReference type="GO" id="GO:0005524">
    <property type="term" value="F:ATP binding"/>
    <property type="evidence" value="ECO:0007669"/>
    <property type="project" value="UniProtKB-KW"/>
</dbReference>
<evidence type="ECO:0000259" key="10">
    <source>
        <dbReference type="PROSITE" id="PS50011"/>
    </source>
</evidence>
<reference evidence="11" key="3">
    <citation type="submission" date="2025-09" db="UniProtKB">
        <authorList>
            <consortium name="Ensembl"/>
        </authorList>
    </citation>
    <scope>IDENTIFICATION</scope>
</reference>
<protein>
    <recommendedName>
        <fullName evidence="2">non-specific serine/threonine protein kinase</fullName>
        <ecNumber evidence="2">2.7.11.1</ecNumber>
    </recommendedName>
</protein>
<keyword evidence="7" id="KW-0067">ATP-binding</keyword>
<proteinExistence type="inferred from homology"/>
<comment type="similarity">
    <text evidence="1">Belongs to the protein kinase superfamily. CAMK Ser/Thr protein kinase family. PIM subfamily.</text>
</comment>
<evidence type="ECO:0000256" key="8">
    <source>
        <dbReference type="ARBA" id="ARBA00047899"/>
    </source>
</evidence>
<evidence type="ECO:0000256" key="9">
    <source>
        <dbReference type="ARBA" id="ARBA00048679"/>
    </source>
</evidence>
<dbReference type="InterPro" id="IPR000719">
    <property type="entry name" value="Prot_kinase_dom"/>
</dbReference>
<dbReference type="PROSITE" id="PS50011">
    <property type="entry name" value="PROTEIN_KINASE_DOM"/>
    <property type="match status" value="1"/>
</dbReference>
<evidence type="ECO:0000256" key="2">
    <source>
        <dbReference type="ARBA" id="ARBA00012513"/>
    </source>
</evidence>
<dbReference type="EC" id="2.7.11.1" evidence="2"/>
<dbReference type="GO" id="GO:0005737">
    <property type="term" value="C:cytoplasm"/>
    <property type="evidence" value="ECO:0007669"/>
    <property type="project" value="TreeGrafter"/>
</dbReference>
<comment type="catalytic activity">
    <reaction evidence="8">
        <text>L-threonyl-[protein] + ATP = O-phospho-L-threonyl-[protein] + ADP + H(+)</text>
        <dbReference type="Rhea" id="RHEA:46608"/>
        <dbReference type="Rhea" id="RHEA-COMP:11060"/>
        <dbReference type="Rhea" id="RHEA-COMP:11605"/>
        <dbReference type="ChEBI" id="CHEBI:15378"/>
        <dbReference type="ChEBI" id="CHEBI:30013"/>
        <dbReference type="ChEBI" id="CHEBI:30616"/>
        <dbReference type="ChEBI" id="CHEBI:61977"/>
        <dbReference type="ChEBI" id="CHEBI:456216"/>
        <dbReference type="EC" id="2.7.11.1"/>
    </reaction>
</comment>
<evidence type="ECO:0000256" key="3">
    <source>
        <dbReference type="ARBA" id="ARBA00022527"/>
    </source>
</evidence>
<evidence type="ECO:0000313" key="12">
    <source>
        <dbReference type="Proteomes" id="UP000694680"/>
    </source>
</evidence>
<dbReference type="InterPro" id="IPR011009">
    <property type="entry name" value="Kinase-like_dom_sf"/>
</dbReference>
<evidence type="ECO:0000313" key="11">
    <source>
        <dbReference type="Ensembl" id="ENSGWIP00000017995.1"/>
    </source>
</evidence>
<dbReference type="InterPro" id="IPR008271">
    <property type="entry name" value="Ser/Thr_kinase_AS"/>
</dbReference>
<dbReference type="PROSITE" id="PS00108">
    <property type="entry name" value="PROTEIN_KINASE_ST"/>
    <property type="match status" value="1"/>
</dbReference>
<accession>A0A8C5E8A0</accession>
<sequence length="186" mass="21543">MFDYLNKVEHIPEAQAKVIFKQIVNTALLMHRNGVFHRDLKLENLLINSNQDTPEIRLIDFGCGDFVQNEPFRVLMGTSDFAPPECLRAENYKAEATTVWQIGVMLFMVWHTRVHFKTKVYMKGGYKVLENVSKECNDFLNQCLALDPKQRPTLEDLLLHPWLDHQSADQCCFVGLFCVHRALFLG</sequence>
<keyword evidence="5" id="KW-0547">Nucleotide-binding</keyword>
<dbReference type="GO" id="GO:0043066">
    <property type="term" value="P:negative regulation of apoptotic process"/>
    <property type="evidence" value="ECO:0007669"/>
    <property type="project" value="TreeGrafter"/>
</dbReference>
<evidence type="ECO:0000256" key="4">
    <source>
        <dbReference type="ARBA" id="ARBA00022679"/>
    </source>
</evidence>
<feature type="domain" description="Protein kinase" evidence="10">
    <location>
        <begin position="1"/>
        <end position="163"/>
    </location>
</feature>
<dbReference type="InterPro" id="IPR051138">
    <property type="entry name" value="PIM_Ser/Thr_kinase"/>
</dbReference>
<dbReference type="SUPFAM" id="SSF56112">
    <property type="entry name" value="Protein kinase-like (PK-like)"/>
    <property type="match status" value="1"/>
</dbReference>
<dbReference type="Pfam" id="PF00069">
    <property type="entry name" value="Pkinase"/>
    <property type="match status" value="1"/>
</dbReference>
<keyword evidence="4" id="KW-0808">Transferase</keyword>
<evidence type="ECO:0000256" key="7">
    <source>
        <dbReference type="ARBA" id="ARBA00022840"/>
    </source>
</evidence>
<dbReference type="GO" id="GO:0007346">
    <property type="term" value="P:regulation of mitotic cell cycle"/>
    <property type="evidence" value="ECO:0007669"/>
    <property type="project" value="TreeGrafter"/>
</dbReference>
<keyword evidence="6" id="KW-0418">Kinase</keyword>
<organism evidence="11 12">
    <name type="scientific">Gouania willdenowi</name>
    <name type="common">Blunt-snouted clingfish</name>
    <name type="synonym">Lepadogaster willdenowi</name>
    <dbReference type="NCBI Taxonomy" id="441366"/>
    <lineage>
        <taxon>Eukaryota</taxon>
        <taxon>Metazoa</taxon>
        <taxon>Chordata</taxon>
        <taxon>Craniata</taxon>
        <taxon>Vertebrata</taxon>
        <taxon>Euteleostomi</taxon>
        <taxon>Actinopterygii</taxon>
        <taxon>Neopterygii</taxon>
        <taxon>Teleostei</taxon>
        <taxon>Neoteleostei</taxon>
        <taxon>Acanthomorphata</taxon>
        <taxon>Ovalentaria</taxon>
        <taxon>Blenniimorphae</taxon>
        <taxon>Blenniiformes</taxon>
        <taxon>Gobiesocoidei</taxon>
        <taxon>Gobiesocidae</taxon>
        <taxon>Gobiesocinae</taxon>
        <taxon>Gouania</taxon>
    </lineage>
</organism>
<dbReference type="Gene3D" id="1.10.510.10">
    <property type="entry name" value="Transferase(Phosphotransferase) domain 1"/>
    <property type="match status" value="1"/>
</dbReference>